<comment type="caution">
    <text evidence="1">The sequence shown here is derived from an EMBL/GenBank/DDBJ whole genome shotgun (WGS) entry which is preliminary data.</text>
</comment>
<dbReference type="RefSeq" id="WP_114828090.1">
    <property type="nucleotide sequence ID" value="NZ_QQTO01000037.1"/>
</dbReference>
<evidence type="ECO:0000313" key="2">
    <source>
        <dbReference type="Proteomes" id="UP000255207"/>
    </source>
</evidence>
<dbReference type="Pfam" id="PF14022">
    <property type="entry name" value="DUF4238"/>
    <property type="match status" value="1"/>
</dbReference>
<gene>
    <name evidence="1" type="ORF">DWE98_05000</name>
</gene>
<accession>A0A370L9G2</accession>
<dbReference type="InterPro" id="IPR025332">
    <property type="entry name" value="DUF4238"/>
</dbReference>
<sequence length="299" mass="33859">MDQHWVPKSYLAAWTDPDCPPKHKPFVHVFDRDGQNHRKKAPANILKMPDLYTVFRDGRRDLKIETFFGGIERDFVRARRLLETCAHPSQEDVAALYAFAGSMLARPPQNIDFVQKQLSNVVQKARSIRVVPGAKIPASISTGDRMSLAEFEAYANNGMETWFPEILAANLEVISKLFRFDILVNDTPTPFLTSDNPAVMFFADPDDGKRRLYPRGMGHPACRIMMPLSPRLALMLWHGKPGTGRFVEMAGEDVIDINFRTILRSRAHLISNTADLYFVSLLLQRLVEDGASDNTSRRS</sequence>
<dbReference type="OrthoDB" id="8436503at2"/>
<name>A0A370L9G2_9HYPH</name>
<dbReference type="AlphaFoldDB" id="A0A370L9G2"/>
<keyword evidence="2" id="KW-1185">Reference proteome</keyword>
<proteinExistence type="predicted"/>
<organism evidence="1 2">
    <name type="scientific">Bosea caraganae</name>
    <dbReference type="NCBI Taxonomy" id="2763117"/>
    <lineage>
        <taxon>Bacteria</taxon>
        <taxon>Pseudomonadati</taxon>
        <taxon>Pseudomonadota</taxon>
        <taxon>Alphaproteobacteria</taxon>
        <taxon>Hyphomicrobiales</taxon>
        <taxon>Boseaceae</taxon>
        <taxon>Bosea</taxon>
    </lineage>
</organism>
<dbReference type="EMBL" id="QQTP01000002">
    <property type="protein sequence ID" value="RDJ27965.1"/>
    <property type="molecule type" value="Genomic_DNA"/>
</dbReference>
<evidence type="ECO:0000313" key="1">
    <source>
        <dbReference type="EMBL" id="RDJ27965.1"/>
    </source>
</evidence>
<reference evidence="2" key="1">
    <citation type="submission" date="2018-07" db="EMBL/GenBank/DDBJ databases">
        <authorList>
            <person name="Safronova V.I."/>
            <person name="Chirak E.R."/>
            <person name="Sazanova A.L."/>
        </authorList>
    </citation>
    <scope>NUCLEOTIDE SEQUENCE [LARGE SCALE GENOMIC DNA]</scope>
    <source>
        <strain evidence="2">RCAM04685</strain>
    </source>
</reference>
<protein>
    <submittedName>
        <fullName evidence="1">DUF4238 domain-containing protein</fullName>
    </submittedName>
</protein>
<dbReference type="Proteomes" id="UP000255207">
    <property type="component" value="Unassembled WGS sequence"/>
</dbReference>